<dbReference type="Pfam" id="PF13614">
    <property type="entry name" value="AAA_31"/>
    <property type="match status" value="1"/>
</dbReference>
<geneLocation type="plasmid" evidence="3">
    <name>ptb101</name>
</geneLocation>
<gene>
    <name evidence="2" type="ORF">DEH84_18475</name>
</gene>
<dbReference type="AlphaFoldDB" id="A0A2U8FXQ5"/>
<evidence type="ECO:0000259" key="1">
    <source>
        <dbReference type="Pfam" id="PF13614"/>
    </source>
</evidence>
<dbReference type="PANTHER" id="PTHR13696:SF52">
    <property type="entry name" value="PARA FAMILY PROTEIN CT_582"/>
    <property type="match status" value="1"/>
</dbReference>
<organism evidence="2 3">
    <name type="scientific">Aquabacterium olei</name>
    <dbReference type="NCBI Taxonomy" id="1296669"/>
    <lineage>
        <taxon>Bacteria</taxon>
        <taxon>Pseudomonadati</taxon>
        <taxon>Pseudomonadota</taxon>
        <taxon>Betaproteobacteria</taxon>
        <taxon>Burkholderiales</taxon>
        <taxon>Aquabacterium</taxon>
    </lineage>
</organism>
<reference evidence="2 3" key="1">
    <citation type="submission" date="2018-05" db="EMBL/GenBank/DDBJ databases">
        <title>complete genome sequence of Aquabacterium olei NBRC 110486.</title>
        <authorList>
            <person name="Tang B."/>
            <person name="Chang J."/>
            <person name="Zhang L."/>
            <person name="Yang H."/>
        </authorList>
    </citation>
    <scope>NUCLEOTIDE SEQUENCE [LARGE SCALE GENOMIC DNA]</scope>
    <source>
        <strain evidence="2 3">NBRC 110486</strain>
        <plasmid evidence="3">Plasmid ptb101</plasmid>
    </source>
</reference>
<dbReference type="CDD" id="cd02042">
    <property type="entry name" value="ParAB_family"/>
    <property type="match status" value="1"/>
</dbReference>
<dbReference type="OrthoDB" id="8950613at2"/>
<keyword evidence="3" id="KW-1185">Reference proteome</keyword>
<dbReference type="PANTHER" id="PTHR13696">
    <property type="entry name" value="P-LOOP CONTAINING NUCLEOSIDE TRIPHOSPHATE HYDROLASE"/>
    <property type="match status" value="1"/>
</dbReference>
<dbReference type="InterPro" id="IPR050678">
    <property type="entry name" value="DNA_Partitioning_ATPase"/>
</dbReference>
<keyword evidence="2" id="KW-0614">Plasmid</keyword>
<dbReference type="KEGG" id="aon:DEH84_18475"/>
<dbReference type="Proteomes" id="UP000244892">
    <property type="component" value="Plasmid pTB101"/>
</dbReference>
<dbReference type="Gene3D" id="3.40.50.300">
    <property type="entry name" value="P-loop containing nucleotide triphosphate hydrolases"/>
    <property type="match status" value="1"/>
</dbReference>
<dbReference type="InterPro" id="IPR025669">
    <property type="entry name" value="AAA_dom"/>
</dbReference>
<feature type="domain" description="AAA" evidence="1">
    <location>
        <begin position="108"/>
        <end position="278"/>
    </location>
</feature>
<protein>
    <submittedName>
        <fullName evidence="2">Cobyrinic acid a,c-diamide synthase</fullName>
    </submittedName>
</protein>
<sequence>MLRDDRKASLQDIERMSARAEVALEKIRGTLLSPDARKSAPVFSISQLEHFTGADRNKINYAARKGELPEGTMPDGGGRRTWTTEELQKWTRHFRADRLRPEGLAGITISVANFKGGVTKTTTAATLAQGLSLRGHKVLLVDVDPQASLTTLFGLLPGVEIDEEHTLSPLFSGDASDARYAVRKTYWPDLDLIPAMTRLYAAEFKLPARQKDNADFEFWKVLDLGLDPLRDEYDVIVIDTPPSLSYTTINAVMASDGLVVPVPPSTLDFASLSQFWSLYLDIAHSLSELRGDAKKFEFVNILASRVDANDASSRIVRGWLREVYAERVLATEIPRTSIAGTAAVGFGTVYDLPKSAASAGTYARAFDAYEAFIDEVDAQLQSVWAGWRDE</sequence>
<evidence type="ECO:0000313" key="3">
    <source>
        <dbReference type="Proteomes" id="UP000244892"/>
    </source>
</evidence>
<name>A0A2U8FXQ5_9BURK</name>
<proteinExistence type="predicted"/>
<dbReference type="InterPro" id="IPR027417">
    <property type="entry name" value="P-loop_NTPase"/>
</dbReference>
<accession>A0A2U8FXQ5</accession>
<dbReference type="EMBL" id="CP029211">
    <property type="protein sequence ID" value="AWI55568.1"/>
    <property type="molecule type" value="Genomic_DNA"/>
</dbReference>
<evidence type="ECO:0000313" key="2">
    <source>
        <dbReference type="EMBL" id="AWI55568.1"/>
    </source>
</evidence>
<dbReference type="SUPFAM" id="SSF52540">
    <property type="entry name" value="P-loop containing nucleoside triphosphate hydrolases"/>
    <property type="match status" value="1"/>
</dbReference>